<proteinExistence type="predicted"/>
<evidence type="ECO:0000313" key="1">
    <source>
        <dbReference type="EMBL" id="CAD7395781.1"/>
    </source>
</evidence>
<organism evidence="1">
    <name type="scientific">Timema poppense</name>
    <name type="common">Walking stick</name>
    <dbReference type="NCBI Taxonomy" id="170557"/>
    <lineage>
        <taxon>Eukaryota</taxon>
        <taxon>Metazoa</taxon>
        <taxon>Ecdysozoa</taxon>
        <taxon>Arthropoda</taxon>
        <taxon>Hexapoda</taxon>
        <taxon>Insecta</taxon>
        <taxon>Pterygota</taxon>
        <taxon>Neoptera</taxon>
        <taxon>Polyneoptera</taxon>
        <taxon>Phasmatodea</taxon>
        <taxon>Timematodea</taxon>
        <taxon>Timematoidea</taxon>
        <taxon>Timematidae</taxon>
        <taxon>Timema</taxon>
    </lineage>
</organism>
<sequence>MQLQKISSLNIEAELNQTKPGSTRVLLRTSFAGRFTSVSIRDLQKYGHNLLKRGGGQFILSLSYGLEPGTSVSVARTSDHWTTEAVSHMITYVPPREFIWGEWRRPRLLSLALGQSILEWFILATPEWTALQLSW</sequence>
<dbReference type="EMBL" id="OD000102">
    <property type="protein sequence ID" value="CAD7395781.1"/>
    <property type="molecule type" value="Genomic_DNA"/>
</dbReference>
<reference evidence="1" key="1">
    <citation type="submission" date="2020-11" db="EMBL/GenBank/DDBJ databases">
        <authorList>
            <person name="Tran Van P."/>
        </authorList>
    </citation>
    <scope>NUCLEOTIDE SEQUENCE</scope>
</reference>
<accession>A0A7R9GTP0</accession>
<name>A0A7R9GTP0_TIMPO</name>
<protein>
    <submittedName>
        <fullName evidence="1">Uncharacterized protein</fullName>
    </submittedName>
</protein>
<dbReference type="AlphaFoldDB" id="A0A7R9GTP0"/>
<gene>
    <name evidence="1" type="ORF">TPSB3V08_LOCUS335</name>
</gene>